<evidence type="ECO:0000313" key="1">
    <source>
        <dbReference type="EMBL" id="TMQ77791.1"/>
    </source>
</evidence>
<comment type="caution">
    <text evidence="1">The sequence shown here is derived from an EMBL/GenBank/DDBJ whole genome shotgun (WGS) entry which is preliminary data.</text>
</comment>
<organism evidence="1 2">
    <name type="scientific">Candidatus Accumulibacter phosphatis</name>
    <dbReference type="NCBI Taxonomy" id="327160"/>
    <lineage>
        <taxon>Bacteria</taxon>
        <taxon>Pseudomonadati</taxon>
        <taxon>Pseudomonadota</taxon>
        <taxon>Betaproteobacteria</taxon>
        <taxon>Candidatus Accumulibacter</taxon>
    </lineage>
</organism>
<protein>
    <submittedName>
        <fullName evidence="1">Uncharacterized protein</fullName>
    </submittedName>
</protein>
<dbReference type="EMBL" id="SWAD01000017">
    <property type="protein sequence ID" value="TMQ77791.1"/>
    <property type="molecule type" value="Genomic_DNA"/>
</dbReference>
<evidence type="ECO:0000313" key="2">
    <source>
        <dbReference type="Proteomes" id="UP000306324"/>
    </source>
</evidence>
<sequence length="42" mass="4634">MSQGGHAVNQGDMSQDRKRFHEVLISQVRAAQVSCSSFSRTP</sequence>
<keyword evidence="2" id="KW-1185">Reference proteome</keyword>
<name>A0A5S4EQT3_9PROT</name>
<dbReference type="Proteomes" id="UP000306324">
    <property type="component" value="Unassembled WGS sequence"/>
</dbReference>
<proteinExistence type="predicted"/>
<accession>A0A5S4EQT3</accession>
<dbReference type="AlphaFoldDB" id="A0A5S4EQT3"/>
<gene>
    <name evidence="1" type="ORF">ACCUM_2638</name>
</gene>
<reference evidence="1 2" key="1">
    <citation type="submission" date="2019-04" db="EMBL/GenBank/DDBJ databases">
        <title>A novel phosphate-accumulating bacterium identified in bioreactor for phosphate removal from wastewater.</title>
        <authorList>
            <person name="Kotlyarov R.Y."/>
            <person name="Beletsky A.V."/>
            <person name="Kallistova A.Y."/>
            <person name="Dorofeev A.G."/>
            <person name="Nikolaev Y.Y."/>
            <person name="Pimenov N.V."/>
            <person name="Ravin N.V."/>
            <person name="Mardanov A.V."/>
        </authorList>
    </citation>
    <scope>NUCLEOTIDE SEQUENCE [LARGE SCALE GENOMIC DNA]</scope>
    <source>
        <strain evidence="1 2">Bin19</strain>
    </source>
</reference>